<reference evidence="1 2" key="1">
    <citation type="submission" date="2016-10" db="EMBL/GenBank/DDBJ databases">
        <authorList>
            <person name="de Groot N.N."/>
        </authorList>
    </citation>
    <scope>NUCLEOTIDE SEQUENCE [LARGE SCALE GENOMIC DNA]</scope>
    <source>
        <strain evidence="1 2">DSM 18438</strain>
    </source>
</reference>
<evidence type="ECO:0000313" key="1">
    <source>
        <dbReference type="EMBL" id="SFC32863.1"/>
    </source>
</evidence>
<gene>
    <name evidence="1" type="ORF">SAMN05660443_2291</name>
</gene>
<protein>
    <recommendedName>
        <fullName evidence="3">DUF2288 domain-containing protein</fullName>
    </recommendedName>
</protein>
<proteinExistence type="predicted"/>
<accession>A0A1I1IGI2</accession>
<dbReference type="Pfam" id="PF10052">
    <property type="entry name" value="DUF2288"/>
    <property type="match status" value="1"/>
</dbReference>
<name>A0A1I1IGI2_9GAMM</name>
<keyword evidence="2" id="KW-1185">Reference proteome</keyword>
<dbReference type="EMBL" id="FOLH01000004">
    <property type="protein sequence ID" value="SFC32863.1"/>
    <property type="molecule type" value="Genomic_DNA"/>
</dbReference>
<dbReference type="OrthoDB" id="195194at2"/>
<evidence type="ECO:0008006" key="3">
    <source>
        <dbReference type="Google" id="ProtNLM"/>
    </source>
</evidence>
<organism evidence="1 2">
    <name type="scientific">Marinospirillum celere</name>
    <dbReference type="NCBI Taxonomy" id="1122252"/>
    <lineage>
        <taxon>Bacteria</taxon>
        <taxon>Pseudomonadati</taxon>
        <taxon>Pseudomonadota</taxon>
        <taxon>Gammaproteobacteria</taxon>
        <taxon>Oceanospirillales</taxon>
        <taxon>Oceanospirillaceae</taxon>
        <taxon>Marinospirillum</taxon>
    </lineage>
</organism>
<evidence type="ECO:0000313" key="2">
    <source>
        <dbReference type="Proteomes" id="UP000199058"/>
    </source>
</evidence>
<dbReference type="AlphaFoldDB" id="A0A1I1IGI2"/>
<dbReference type="Proteomes" id="UP000199058">
    <property type="component" value="Unassembled WGS sequence"/>
</dbReference>
<dbReference type="RefSeq" id="WP_091963635.1">
    <property type="nucleotide sequence ID" value="NZ_FOLH01000004.1"/>
</dbReference>
<sequence length="107" mass="12111">MIDDLPGAEDPELLRQKLALETASIGWRELEPHYARGVVVQVTESLDLVEVGFELIQDNKSQVQKWMSSSELGPVNPEEADRWHHSEASVWALVVAPWVLVQKKKPQ</sequence>
<dbReference type="STRING" id="1122252.SAMN05660443_2291"/>
<dbReference type="InterPro" id="IPR018741">
    <property type="entry name" value="DUF2288"/>
</dbReference>